<evidence type="ECO:0000256" key="1">
    <source>
        <dbReference type="SAM" id="MobiDB-lite"/>
    </source>
</evidence>
<reference evidence="2 3" key="1">
    <citation type="submission" date="2019-10" db="EMBL/GenBank/DDBJ databases">
        <authorList>
            <person name="Wolf R A."/>
        </authorList>
    </citation>
    <scope>NUCLEOTIDE SEQUENCE [LARGE SCALE GENOMIC DNA]</scope>
    <source>
        <strain evidence="2">Collinsella_aerofaciens_DSM_13712</strain>
    </source>
</reference>
<evidence type="ECO:0008006" key="4">
    <source>
        <dbReference type="Google" id="ProtNLM"/>
    </source>
</evidence>
<protein>
    <recommendedName>
        <fullName evidence="4">DUF1351 domain-containing protein</fullName>
    </recommendedName>
</protein>
<dbReference type="EMBL" id="CABWIF010000002">
    <property type="protein sequence ID" value="VWL87470.1"/>
    <property type="molecule type" value="Genomic_DNA"/>
</dbReference>
<name>A0A5K1IKF5_9ACTN</name>
<proteinExistence type="predicted"/>
<evidence type="ECO:0000313" key="2">
    <source>
        <dbReference type="EMBL" id="VWL87470.1"/>
    </source>
</evidence>
<accession>A0A5K1IKF5</accession>
<dbReference type="Pfam" id="PF07083">
    <property type="entry name" value="DUF1351"/>
    <property type="match status" value="1"/>
</dbReference>
<gene>
    <name evidence="2" type="ORF">CKJAJONC_01138</name>
</gene>
<feature type="compositionally biased region" description="Acidic residues" evidence="1">
    <location>
        <begin position="233"/>
        <end position="244"/>
    </location>
</feature>
<dbReference type="RefSeq" id="WP_152067350.1">
    <property type="nucleotide sequence ID" value="NZ_CABWIF010000002.1"/>
</dbReference>
<dbReference type="InterPro" id="IPR009785">
    <property type="entry name" value="Prophage_Lj928_Orf309"/>
</dbReference>
<feature type="region of interest" description="Disordered" evidence="1">
    <location>
        <begin position="228"/>
        <end position="277"/>
    </location>
</feature>
<evidence type="ECO:0000313" key="3">
    <source>
        <dbReference type="Proteomes" id="UP000368032"/>
    </source>
</evidence>
<dbReference type="Proteomes" id="UP000368032">
    <property type="component" value="Unassembled WGS sequence"/>
</dbReference>
<sequence>MSEAVEAEIIEPEEASELTVAYSPAVIEANFDALEAHVRRLVADYEGATYDMGKDENVKAAKRDRAYLNGIAKEIDERRKAVSREYTKPLAAFEDRCKAVAGIAKQAADGIKAQLDEAEEERQLRAYAKLREHYEEFAGLLTPVVPYERFHEKQWTNKTFGEVKAFKALEAKVERLAQDWETLKAQFQGEPFYDEAERELFATLDLGAAITAAHKAEEERRRIAELKAAMEPEPVEEPEPEPEAVPEPSECQPAEFPQPLEQMPEPQPAPMPAPVPPAPPAPAPVAMAGDPWTVVVPCATREQMQGVAAALKAQGVVGTIMHGTVGQVYERMNGGY</sequence>
<feature type="compositionally biased region" description="Pro residues" evidence="1">
    <location>
        <begin position="265"/>
        <end position="277"/>
    </location>
</feature>
<dbReference type="AlphaFoldDB" id="A0A5K1IKF5"/>
<organism evidence="2 3">
    <name type="scientific">Collinsella aerofaciens</name>
    <dbReference type="NCBI Taxonomy" id="74426"/>
    <lineage>
        <taxon>Bacteria</taxon>
        <taxon>Bacillati</taxon>
        <taxon>Actinomycetota</taxon>
        <taxon>Coriobacteriia</taxon>
        <taxon>Coriobacteriales</taxon>
        <taxon>Coriobacteriaceae</taxon>
        <taxon>Collinsella</taxon>
    </lineage>
</organism>